<dbReference type="SMART" id="SM00448">
    <property type="entry name" value="REC"/>
    <property type="match status" value="1"/>
</dbReference>
<sequence length="484" mass="53438">MTDTGVVPTILVVDDELRSREALSRVLADEFQVLLAESAEQAREQLEQHPVAVILCDQRMPGVQGIDFLREARERWPEVVRIVLSGYTDSEDIIAGVNQAGIYQYLLKPWLPEHLLSTVRNAVESRALNNHLQRLDLDLRAATPVLRRRNQQALDKVREAFDFARIVRAPGSPLDALCELAARVARFDLAVLLLGESGTGKELLARAIHYASPRAGNAFIMENCAALPDSLLESELFGHKRGAFTGAHQDHIGLIQRAHGGTLFLDEIGDTSPAFQVKLLRVLQEGELRPVGATTPVRVDVRVVAATHRDLEADVQAGRFRSDLYYRLAGVSLALPPLRERSGDLLPIASKLLADASQELDLPGLRFASDALGSLLGYPWPGNIRELRNEIYRAAALCDGQEVGARAFSWKVLQGQARSALPSAAPGERPAGTLQEQLDAIEATLLREALLRHRWNKTHTARELGLSRVGLRQKLRRFGLEETP</sequence>
<keyword evidence="6" id="KW-0597">Phosphoprotein</keyword>
<dbReference type="PROSITE" id="PS00688">
    <property type="entry name" value="SIGMA54_INTERACT_3"/>
    <property type="match status" value="1"/>
</dbReference>
<evidence type="ECO:0000259" key="7">
    <source>
        <dbReference type="PROSITE" id="PS50045"/>
    </source>
</evidence>
<dbReference type="Pfam" id="PF00072">
    <property type="entry name" value="Response_reg"/>
    <property type="match status" value="1"/>
</dbReference>
<dbReference type="Pfam" id="PF02954">
    <property type="entry name" value="HTH_8"/>
    <property type="match status" value="1"/>
</dbReference>
<dbReference type="Gene3D" id="1.10.8.60">
    <property type="match status" value="1"/>
</dbReference>
<dbReference type="Gene3D" id="3.40.50.300">
    <property type="entry name" value="P-loop containing nucleotide triphosphate hydrolases"/>
    <property type="match status" value="1"/>
</dbReference>
<dbReference type="PRINTS" id="PR01590">
    <property type="entry name" value="HTHFIS"/>
</dbReference>
<dbReference type="Proteomes" id="UP000077748">
    <property type="component" value="Chromosome"/>
</dbReference>
<evidence type="ECO:0000256" key="1">
    <source>
        <dbReference type="ARBA" id="ARBA00022741"/>
    </source>
</evidence>
<dbReference type="PROSITE" id="PS00676">
    <property type="entry name" value="SIGMA54_INTERACT_2"/>
    <property type="match status" value="1"/>
</dbReference>
<name>A0A1A9KFG7_9PSED</name>
<feature type="domain" description="Sigma-54 factor interaction" evidence="7">
    <location>
        <begin position="167"/>
        <end position="396"/>
    </location>
</feature>
<dbReference type="InterPro" id="IPR003593">
    <property type="entry name" value="AAA+_ATPase"/>
</dbReference>
<dbReference type="CDD" id="cd00009">
    <property type="entry name" value="AAA"/>
    <property type="match status" value="1"/>
</dbReference>
<dbReference type="InterPro" id="IPR011006">
    <property type="entry name" value="CheY-like_superfamily"/>
</dbReference>
<dbReference type="AlphaFoldDB" id="A0A1A9KFG7"/>
<dbReference type="InterPro" id="IPR025943">
    <property type="entry name" value="Sigma_54_int_dom_ATP-bd_2"/>
</dbReference>
<feature type="modified residue" description="4-aspartylphosphate" evidence="6">
    <location>
        <position position="57"/>
    </location>
</feature>
<evidence type="ECO:0000259" key="8">
    <source>
        <dbReference type="PROSITE" id="PS50110"/>
    </source>
</evidence>
<dbReference type="InterPro" id="IPR009057">
    <property type="entry name" value="Homeodomain-like_sf"/>
</dbReference>
<dbReference type="InterPro" id="IPR002078">
    <property type="entry name" value="Sigma_54_int"/>
</dbReference>
<evidence type="ECO:0000256" key="4">
    <source>
        <dbReference type="ARBA" id="ARBA00023125"/>
    </source>
</evidence>
<keyword evidence="4" id="KW-0238">DNA-binding</keyword>
<evidence type="ECO:0000256" key="2">
    <source>
        <dbReference type="ARBA" id="ARBA00022840"/>
    </source>
</evidence>
<dbReference type="InterPro" id="IPR025944">
    <property type="entry name" value="Sigma_54_int_dom_CS"/>
</dbReference>
<dbReference type="GO" id="GO:0000160">
    <property type="term" value="P:phosphorelay signal transduction system"/>
    <property type="evidence" value="ECO:0007669"/>
    <property type="project" value="InterPro"/>
</dbReference>
<reference evidence="9 10" key="1">
    <citation type="submission" date="2016-05" db="EMBL/GenBank/DDBJ databases">
        <title>Genome Sequence of Pseudomonas citronellolis Strain SJTE-3, an Estrogens and Persistent Organic Pollutants degradation strain.</title>
        <authorList>
            <person name="Liang R."/>
        </authorList>
    </citation>
    <scope>NUCLEOTIDE SEQUENCE [LARGE SCALE GENOMIC DNA]</scope>
    <source>
        <strain evidence="9 10">SJTE-3</strain>
    </source>
</reference>
<keyword evidence="3" id="KW-0805">Transcription regulation</keyword>
<keyword evidence="2" id="KW-0067">ATP-binding</keyword>
<dbReference type="RefSeq" id="WP_034077744.1">
    <property type="nucleotide sequence ID" value="NZ_CP015878.1"/>
</dbReference>
<dbReference type="PROSITE" id="PS00675">
    <property type="entry name" value="SIGMA54_INTERACT_1"/>
    <property type="match status" value="1"/>
</dbReference>
<evidence type="ECO:0000256" key="3">
    <source>
        <dbReference type="ARBA" id="ARBA00023015"/>
    </source>
</evidence>
<dbReference type="Pfam" id="PF00158">
    <property type="entry name" value="Sigma54_activat"/>
    <property type="match status" value="1"/>
</dbReference>
<dbReference type="SUPFAM" id="SSF52172">
    <property type="entry name" value="CheY-like"/>
    <property type="match status" value="1"/>
</dbReference>
<dbReference type="SUPFAM" id="SSF52540">
    <property type="entry name" value="P-loop containing nucleoside triphosphate hydrolases"/>
    <property type="match status" value="1"/>
</dbReference>
<feature type="domain" description="Response regulatory" evidence="8">
    <location>
        <begin position="9"/>
        <end position="123"/>
    </location>
</feature>
<dbReference type="FunFam" id="3.40.50.300:FF:000006">
    <property type="entry name" value="DNA-binding transcriptional regulator NtrC"/>
    <property type="match status" value="1"/>
</dbReference>
<organism evidence="9 10">
    <name type="scientific">Pseudomonas citronellolis</name>
    <dbReference type="NCBI Taxonomy" id="53408"/>
    <lineage>
        <taxon>Bacteria</taxon>
        <taxon>Pseudomonadati</taxon>
        <taxon>Pseudomonadota</taxon>
        <taxon>Gammaproteobacteria</taxon>
        <taxon>Pseudomonadales</taxon>
        <taxon>Pseudomonadaceae</taxon>
        <taxon>Pseudomonas</taxon>
    </lineage>
</organism>
<evidence type="ECO:0000313" key="10">
    <source>
        <dbReference type="Proteomes" id="UP000077748"/>
    </source>
</evidence>
<keyword evidence="5" id="KW-0804">Transcription</keyword>
<dbReference type="InterPro" id="IPR001789">
    <property type="entry name" value="Sig_transdc_resp-reg_receiver"/>
</dbReference>
<accession>A0A1A9KFG7</accession>
<gene>
    <name evidence="9" type="ORF">A9C11_20675</name>
</gene>
<dbReference type="Gene3D" id="1.10.10.60">
    <property type="entry name" value="Homeodomain-like"/>
    <property type="match status" value="1"/>
</dbReference>
<protein>
    <submittedName>
        <fullName evidence="9">Sigma-54-dependent Fis family transcriptional regulator</fullName>
    </submittedName>
</protein>
<dbReference type="Pfam" id="PF25601">
    <property type="entry name" value="AAA_lid_14"/>
    <property type="match status" value="1"/>
</dbReference>
<dbReference type="PANTHER" id="PTHR32071:SF117">
    <property type="entry name" value="PTS-DEPENDENT DIHYDROXYACETONE KINASE OPERON REGULATORY PROTEIN-RELATED"/>
    <property type="match status" value="1"/>
</dbReference>
<dbReference type="InterPro" id="IPR002197">
    <property type="entry name" value="HTH_Fis"/>
</dbReference>
<dbReference type="PROSITE" id="PS50110">
    <property type="entry name" value="RESPONSE_REGULATORY"/>
    <property type="match status" value="1"/>
</dbReference>
<dbReference type="GO" id="GO:0005524">
    <property type="term" value="F:ATP binding"/>
    <property type="evidence" value="ECO:0007669"/>
    <property type="project" value="UniProtKB-KW"/>
</dbReference>
<dbReference type="SUPFAM" id="SSF46689">
    <property type="entry name" value="Homeodomain-like"/>
    <property type="match status" value="1"/>
</dbReference>
<proteinExistence type="predicted"/>
<evidence type="ECO:0000256" key="6">
    <source>
        <dbReference type="PROSITE-ProRule" id="PRU00169"/>
    </source>
</evidence>
<dbReference type="InterPro" id="IPR027417">
    <property type="entry name" value="P-loop_NTPase"/>
</dbReference>
<dbReference type="Gene3D" id="3.40.50.2300">
    <property type="match status" value="1"/>
</dbReference>
<evidence type="ECO:0000256" key="5">
    <source>
        <dbReference type="ARBA" id="ARBA00023163"/>
    </source>
</evidence>
<dbReference type="GO" id="GO:0006355">
    <property type="term" value="P:regulation of DNA-templated transcription"/>
    <property type="evidence" value="ECO:0007669"/>
    <property type="project" value="InterPro"/>
</dbReference>
<evidence type="ECO:0000313" key="9">
    <source>
        <dbReference type="EMBL" id="ANI16239.1"/>
    </source>
</evidence>
<dbReference type="EMBL" id="CP015878">
    <property type="protein sequence ID" value="ANI16239.1"/>
    <property type="molecule type" value="Genomic_DNA"/>
</dbReference>
<dbReference type="InterPro" id="IPR058031">
    <property type="entry name" value="AAA_lid_NorR"/>
</dbReference>
<dbReference type="PANTHER" id="PTHR32071">
    <property type="entry name" value="TRANSCRIPTIONAL REGULATORY PROTEIN"/>
    <property type="match status" value="1"/>
</dbReference>
<dbReference type="SMART" id="SM00382">
    <property type="entry name" value="AAA"/>
    <property type="match status" value="1"/>
</dbReference>
<dbReference type="InterPro" id="IPR025662">
    <property type="entry name" value="Sigma_54_int_dom_ATP-bd_1"/>
</dbReference>
<dbReference type="GO" id="GO:0043565">
    <property type="term" value="F:sequence-specific DNA binding"/>
    <property type="evidence" value="ECO:0007669"/>
    <property type="project" value="InterPro"/>
</dbReference>
<dbReference type="PROSITE" id="PS50045">
    <property type="entry name" value="SIGMA54_INTERACT_4"/>
    <property type="match status" value="1"/>
</dbReference>
<keyword evidence="1" id="KW-0547">Nucleotide-binding</keyword>